<gene>
    <name evidence="1" type="ORF">CSB93_3009</name>
</gene>
<dbReference type="EMBL" id="CP027169">
    <property type="protein sequence ID" value="AVK04316.1"/>
    <property type="molecule type" value="Genomic_DNA"/>
</dbReference>
<dbReference type="AlphaFoldDB" id="A0A2R3IQW9"/>
<dbReference type="Proteomes" id="UP000238390">
    <property type="component" value="Chromosome"/>
</dbReference>
<organism evidence="1 2">
    <name type="scientific">Pseudomonas paraeruginosa</name>
    <dbReference type="NCBI Taxonomy" id="2994495"/>
    <lineage>
        <taxon>Bacteria</taxon>
        <taxon>Pseudomonadati</taxon>
        <taxon>Pseudomonadota</taxon>
        <taxon>Gammaproteobacteria</taxon>
        <taxon>Pseudomonadales</taxon>
        <taxon>Pseudomonadaceae</taxon>
        <taxon>Pseudomonas</taxon>
    </lineage>
</organism>
<name>A0A2R3IQW9_9PSED</name>
<evidence type="ECO:0000313" key="1">
    <source>
        <dbReference type="EMBL" id="AVK04316.1"/>
    </source>
</evidence>
<reference evidence="1 2" key="1">
    <citation type="submission" date="2018-02" db="EMBL/GenBank/DDBJ databases">
        <title>FDA/CDC Antimicrobial Resistant Isolate Bank Genome Sequencing.</title>
        <authorList>
            <person name="Benahmed F.H."/>
            <person name="Lutgring J.D."/>
            <person name="Yoo B."/>
            <person name="Machado M."/>
            <person name="Brown A."/>
            <person name="McAllister G."/>
            <person name="Perry A."/>
            <person name="Halpin A.L."/>
            <person name="Vavikolanu K."/>
            <person name="Ott S."/>
            <person name="Zhao X."/>
            <person name="Tallon L.J."/>
            <person name="Sadzewicz L."/>
            <person name="Aluvathingal J."/>
            <person name="Nadendla S."/>
            <person name="Voskania-kordi A."/>
            <person name="Simonyan V."/>
            <person name="Patel J."/>
            <person name="Shawar R.M."/>
        </authorList>
    </citation>
    <scope>NUCLEOTIDE SEQUENCE [LARGE SCALE GENOMIC DNA]</scope>
    <source>
        <strain evidence="1 2">AR_0356</strain>
    </source>
</reference>
<sequence>MLTDHRRFPLNGVCIGNTRVPGFSAPLVSRWPEGGPVVLGGILARADCSQIA</sequence>
<evidence type="ECO:0000313" key="2">
    <source>
        <dbReference type="Proteomes" id="UP000238390"/>
    </source>
</evidence>
<proteinExistence type="predicted"/>
<accession>A0A2R3IQW9</accession>
<protein>
    <submittedName>
        <fullName evidence="1">Uncharacterized protein</fullName>
    </submittedName>
</protein>
<keyword evidence="2" id="KW-1185">Reference proteome</keyword>